<comment type="caution">
    <text evidence="4">The sequence shown here is derived from an EMBL/GenBank/DDBJ whole genome shotgun (WGS) entry which is preliminary data.</text>
</comment>
<dbReference type="PANTHER" id="PTHR43130:SF3">
    <property type="entry name" value="HTH-TYPE TRANSCRIPTIONAL REGULATOR RV1931C"/>
    <property type="match status" value="1"/>
</dbReference>
<dbReference type="EMBL" id="JFHC01000007">
    <property type="protein sequence ID" value="KDR43518.1"/>
    <property type="molecule type" value="Genomic_DNA"/>
</dbReference>
<dbReference type="Proteomes" id="UP000027466">
    <property type="component" value="Unassembled WGS sequence"/>
</dbReference>
<dbReference type="SMART" id="SM00342">
    <property type="entry name" value="HTH_ARAC"/>
    <property type="match status" value="1"/>
</dbReference>
<dbReference type="SUPFAM" id="SSF46689">
    <property type="entry name" value="Homeodomain-like"/>
    <property type="match status" value="2"/>
</dbReference>
<proteinExistence type="predicted"/>
<dbReference type="RefSeq" id="WP_035929578.1">
    <property type="nucleotide sequence ID" value="NZ_CADFFX010000004.1"/>
</dbReference>
<dbReference type="Gene3D" id="3.40.50.880">
    <property type="match status" value="1"/>
</dbReference>
<evidence type="ECO:0000259" key="3">
    <source>
        <dbReference type="PROSITE" id="PS01124"/>
    </source>
</evidence>
<dbReference type="GO" id="GO:0043565">
    <property type="term" value="F:sequence-specific DNA binding"/>
    <property type="evidence" value="ECO:0007669"/>
    <property type="project" value="InterPro"/>
</dbReference>
<accession>A0A069PRZ8</accession>
<dbReference type="Pfam" id="PF01965">
    <property type="entry name" value="DJ-1_PfpI"/>
    <property type="match status" value="1"/>
</dbReference>
<evidence type="ECO:0000256" key="1">
    <source>
        <dbReference type="ARBA" id="ARBA00023015"/>
    </source>
</evidence>
<dbReference type="Gene3D" id="1.10.10.60">
    <property type="entry name" value="Homeodomain-like"/>
    <property type="match status" value="1"/>
</dbReference>
<name>A0A069PRZ8_9BURK</name>
<evidence type="ECO:0000256" key="2">
    <source>
        <dbReference type="ARBA" id="ARBA00023163"/>
    </source>
</evidence>
<dbReference type="InterPro" id="IPR018060">
    <property type="entry name" value="HTH_AraC"/>
</dbReference>
<organism evidence="4 5">
    <name type="scientific">Caballeronia glathei</name>
    <dbReference type="NCBI Taxonomy" id="60547"/>
    <lineage>
        <taxon>Bacteria</taxon>
        <taxon>Pseudomonadati</taxon>
        <taxon>Pseudomonadota</taxon>
        <taxon>Betaproteobacteria</taxon>
        <taxon>Burkholderiales</taxon>
        <taxon>Burkholderiaceae</taxon>
        <taxon>Caballeronia</taxon>
    </lineage>
</organism>
<dbReference type="CDD" id="cd03137">
    <property type="entry name" value="GATase1_AraC_1"/>
    <property type="match status" value="1"/>
</dbReference>
<feature type="domain" description="HTH araC/xylS-type" evidence="3">
    <location>
        <begin position="217"/>
        <end position="315"/>
    </location>
</feature>
<dbReference type="GO" id="GO:0003700">
    <property type="term" value="F:DNA-binding transcription factor activity"/>
    <property type="evidence" value="ECO:0007669"/>
    <property type="project" value="InterPro"/>
</dbReference>
<dbReference type="Pfam" id="PF12833">
    <property type="entry name" value="HTH_18"/>
    <property type="match status" value="1"/>
</dbReference>
<dbReference type="SUPFAM" id="SSF52317">
    <property type="entry name" value="Class I glutamine amidotransferase-like"/>
    <property type="match status" value="1"/>
</dbReference>
<dbReference type="InterPro" id="IPR009057">
    <property type="entry name" value="Homeodomain-like_sf"/>
</dbReference>
<keyword evidence="2" id="KW-0804">Transcription</keyword>
<protein>
    <submittedName>
        <fullName evidence="4">AraC family transcriptional regulator</fullName>
    </submittedName>
</protein>
<keyword evidence="5" id="KW-1185">Reference proteome</keyword>
<dbReference type="STRING" id="60547.GCA_000751215_02043"/>
<evidence type="ECO:0000313" key="4">
    <source>
        <dbReference type="EMBL" id="KDR43518.1"/>
    </source>
</evidence>
<dbReference type="AlphaFoldDB" id="A0A069PRZ8"/>
<dbReference type="InterPro" id="IPR029062">
    <property type="entry name" value="Class_I_gatase-like"/>
</dbReference>
<evidence type="ECO:0000313" key="5">
    <source>
        <dbReference type="Proteomes" id="UP000027466"/>
    </source>
</evidence>
<sequence length="319" mass="34081">MRTVAIAVFPGVQALDVAGPVDVFAEANGFIGSGDGYQITLVAPQEGPVLASNGTRLCADVSCERANAHYDMALVAGGPGLPVAAPDPLLLDWLKGVASKCERYGSICTGAFALGHAGLLDERSVTTHWQNAQQLAQSFPRARVELDRIYMRDGNLVTSAGVTAGIDVALSLVAEDHGAGIALAVAKRLVVFAQRRGGQSQFSPYLTAPADDTSPVAKVQAYVMEHIGERLSVEKLAQVAGMSERNFARAFVQLAQMTPHEFVERARVDAARNALESSDTPLKTVAYECGFGTADRMRIVFTRRLGVSPNDYRTSFRKV</sequence>
<reference evidence="4 5" key="1">
    <citation type="submission" date="2014-03" db="EMBL/GenBank/DDBJ databases">
        <title>Draft Genome Sequences of Four Burkholderia Strains.</title>
        <authorList>
            <person name="Liu X.Y."/>
            <person name="Li C.X."/>
            <person name="Xu J.H."/>
        </authorList>
    </citation>
    <scope>NUCLEOTIDE SEQUENCE [LARGE SCALE GENOMIC DNA]</scope>
    <source>
        <strain evidence="4 5">DSM 50014</strain>
    </source>
</reference>
<dbReference type="PROSITE" id="PS01124">
    <property type="entry name" value="HTH_ARAC_FAMILY_2"/>
    <property type="match status" value="1"/>
</dbReference>
<dbReference type="InterPro" id="IPR002818">
    <property type="entry name" value="DJ-1/PfpI"/>
</dbReference>
<gene>
    <name evidence="4" type="ORF">BG61_35890</name>
</gene>
<dbReference type="PANTHER" id="PTHR43130">
    <property type="entry name" value="ARAC-FAMILY TRANSCRIPTIONAL REGULATOR"/>
    <property type="match status" value="1"/>
</dbReference>
<keyword evidence="1" id="KW-0805">Transcription regulation</keyword>
<dbReference type="InterPro" id="IPR052158">
    <property type="entry name" value="INH-QAR"/>
</dbReference>